<dbReference type="AlphaFoldDB" id="A0A841FWV6"/>
<comment type="caution">
    <text evidence="2">The sequence shown here is derived from an EMBL/GenBank/DDBJ whole genome shotgun (WGS) entry which is preliminary data.</text>
</comment>
<dbReference type="Proteomes" id="UP000548476">
    <property type="component" value="Unassembled WGS sequence"/>
</dbReference>
<dbReference type="RefSeq" id="WP_184790644.1">
    <property type="nucleotide sequence ID" value="NZ_BONT01000065.1"/>
</dbReference>
<keyword evidence="3" id="KW-1185">Reference proteome</keyword>
<proteinExistence type="predicted"/>
<evidence type="ECO:0000313" key="3">
    <source>
        <dbReference type="Proteomes" id="UP000548476"/>
    </source>
</evidence>
<gene>
    <name evidence="2" type="ORF">HNR73_005707</name>
</gene>
<dbReference type="EMBL" id="JACHGT010000014">
    <property type="protein sequence ID" value="MBB6037827.1"/>
    <property type="molecule type" value="Genomic_DNA"/>
</dbReference>
<name>A0A841FWV6_9ACTN</name>
<reference evidence="2 3" key="1">
    <citation type="submission" date="2020-08" db="EMBL/GenBank/DDBJ databases">
        <title>Genomic Encyclopedia of Type Strains, Phase IV (KMG-IV): sequencing the most valuable type-strain genomes for metagenomic binning, comparative biology and taxonomic classification.</title>
        <authorList>
            <person name="Goeker M."/>
        </authorList>
    </citation>
    <scope>NUCLEOTIDE SEQUENCE [LARGE SCALE GENOMIC DNA]</scope>
    <source>
        <strain evidence="2 3">YIM 65646</strain>
    </source>
</reference>
<dbReference type="Pfam" id="PF12697">
    <property type="entry name" value="Abhydrolase_6"/>
    <property type="match status" value="1"/>
</dbReference>
<dbReference type="Gene3D" id="3.40.50.1820">
    <property type="entry name" value="alpha/beta hydrolase"/>
    <property type="match status" value="1"/>
</dbReference>
<dbReference type="InterPro" id="IPR029058">
    <property type="entry name" value="AB_hydrolase_fold"/>
</dbReference>
<feature type="domain" description="AB hydrolase-1" evidence="1">
    <location>
        <begin position="15"/>
        <end position="229"/>
    </location>
</feature>
<sequence>MGEIAVLREGSGPQVLLVHGGAGPRTTWRGLAPLAERWTLATVHRRGYPPSPPPPGGQDYETDARDIAPLLAGRPHVVAHSYGVLGTLIAVAAAPGGVASLTLIEPPLNYLAADDPDVAHLQRIGDAVLSHGMDADPSELREFLRLAGAPIGDGPIPARVAAGVRRAQGARLPSQARPDLDAIAGAGIPVLVASGDHAVAHERICDALAGVLGGERGVCAGAGHFVPAAPGFAETLEGFLRENLDGGPRRRPPSR</sequence>
<evidence type="ECO:0000313" key="2">
    <source>
        <dbReference type="EMBL" id="MBB6037827.1"/>
    </source>
</evidence>
<dbReference type="GO" id="GO:0003824">
    <property type="term" value="F:catalytic activity"/>
    <property type="evidence" value="ECO:0007669"/>
    <property type="project" value="UniProtKB-ARBA"/>
</dbReference>
<evidence type="ECO:0000259" key="1">
    <source>
        <dbReference type="Pfam" id="PF12697"/>
    </source>
</evidence>
<organism evidence="2 3">
    <name type="scientific">Phytomonospora endophytica</name>
    <dbReference type="NCBI Taxonomy" id="714109"/>
    <lineage>
        <taxon>Bacteria</taxon>
        <taxon>Bacillati</taxon>
        <taxon>Actinomycetota</taxon>
        <taxon>Actinomycetes</taxon>
        <taxon>Micromonosporales</taxon>
        <taxon>Micromonosporaceae</taxon>
        <taxon>Phytomonospora</taxon>
    </lineage>
</organism>
<protein>
    <submittedName>
        <fullName evidence="2">Pimeloyl-ACP methyl ester carboxylesterase</fullName>
    </submittedName>
</protein>
<dbReference type="InterPro" id="IPR000073">
    <property type="entry name" value="AB_hydrolase_1"/>
</dbReference>
<dbReference type="SUPFAM" id="SSF53474">
    <property type="entry name" value="alpha/beta-Hydrolases"/>
    <property type="match status" value="1"/>
</dbReference>
<accession>A0A841FWV6</accession>